<accession>A0ABU6WB68</accession>
<evidence type="ECO:0000313" key="1">
    <source>
        <dbReference type="EMBL" id="MED6183032.1"/>
    </source>
</evidence>
<dbReference type="Proteomes" id="UP001341840">
    <property type="component" value="Unassembled WGS sequence"/>
</dbReference>
<sequence>MIITQPPNNFIFDSNPTRRFSYSFLCRETNSFSTSLGYGGFGHVLSTFLAGKPPPSNSWTPLHLSKGSTSTTMNCSSLPGTFASRHLRFHNGTVFSVSILLWQRSKTLGLRGSRQTTGWKLRFWGCESDGASIFEEQFPEELRLQVWSRVAHRVVSVQDGRSVKATILMGEN</sequence>
<reference evidence="1 2" key="1">
    <citation type="journal article" date="2023" name="Plants (Basel)">
        <title>Bridging the Gap: Combining Genomics and Transcriptomics Approaches to Understand Stylosanthes scabra, an Orphan Legume from the Brazilian Caatinga.</title>
        <authorList>
            <person name="Ferreira-Neto J.R.C."/>
            <person name="da Silva M.D."/>
            <person name="Binneck E."/>
            <person name="de Melo N.F."/>
            <person name="da Silva R.H."/>
            <person name="de Melo A.L.T.M."/>
            <person name="Pandolfi V."/>
            <person name="Bustamante F.O."/>
            <person name="Brasileiro-Vidal A.C."/>
            <person name="Benko-Iseppon A.M."/>
        </authorList>
    </citation>
    <scope>NUCLEOTIDE SEQUENCE [LARGE SCALE GENOMIC DNA]</scope>
    <source>
        <tissue evidence="1">Leaves</tissue>
    </source>
</reference>
<dbReference type="EMBL" id="JASCZI010181401">
    <property type="protein sequence ID" value="MED6183032.1"/>
    <property type="molecule type" value="Genomic_DNA"/>
</dbReference>
<keyword evidence="2" id="KW-1185">Reference proteome</keyword>
<name>A0ABU6WB68_9FABA</name>
<protein>
    <submittedName>
        <fullName evidence="1">Uncharacterized protein</fullName>
    </submittedName>
</protein>
<organism evidence="1 2">
    <name type="scientific">Stylosanthes scabra</name>
    <dbReference type="NCBI Taxonomy" id="79078"/>
    <lineage>
        <taxon>Eukaryota</taxon>
        <taxon>Viridiplantae</taxon>
        <taxon>Streptophyta</taxon>
        <taxon>Embryophyta</taxon>
        <taxon>Tracheophyta</taxon>
        <taxon>Spermatophyta</taxon>
        <taxon>Magnoliopsida</taxon>
        <taxon>eudicotyledons</taxon>
        <taxon>Gunneridae</taxon>
        <taxon>Pentapetalae</taxon>
        <taxon>rosids</taxon>
        <taxon>fabids</taxon>
        <taxon>Fabales</taxon>
        <taxon>Fabaceae</taxon>
        <taxon>Papilionoideae</taxon>
        <taxon>50 kb inversion clade</taxon>
        <taxon>dalbergioids sensu lato</taxon>
        <taxon>Dalbergieae</taxon>
        <taxon>Pterocarpus clade</taxon>
        <taxon>Stylosanthes</taxon>
    </lineage>
</organism>
<evidence type="ECO:0000313" key="2">
    <source>
        <dbReference type="Proteomes" id="UP001341840"/>
    </source>
</evidence>
<gene>
    <name evidence="1" type="ORF">PIB30_034254</name>
</gene>
<proteinExistence type="predicted"/>
<comment type="caution">
    <text evidence="1">The sequence shown here is derived from an EMBL/GenBank/DDBJ whole genome shotgun (WGS) entry which is preliminary data.</text>
</comment>